<name>A0A8B6BTU9_MYTGA</name>
<evidence type="ECO:0000313" key="2">
    <source>
        <dbReference type="EMBL" id="VDH95745.1"/>
    </source>
</evidence>
<protein>
    <recommendedName>
        <fullName evidence="4">BPTI/Kunitz inhibitor domain-containing protein</fullName>
    </recommendedName>
</protein>
<dbReference type="Gene3D" id="4.10.410.10">
    <property type="entry name" value="Pancreatic trypsin inhibitor Kunitz domain"/>
    <property type="match status" value="2"/>
</dbReference>
<dbReference type="OrthoDB" id="6047729at2759"/>
<evidence type="ECO:0000313" key="3">
    <source>
        <dbReference type="Proteomes" id="UP000596742"/>
    </source>
</evidence>
<gene>
    <name evidence="2" type="ORF">MGAL_10B078482</name>
</gene>
<comment type="caution">
    <text evidence="2">The sequence shown here is derived from an EMBL/GenBank/DDBJ whole genome shotgun (WGS) entry which is preliminary data.</text>
</comment>
<dbReference type="Proteomes" id="UP000596742">
    <property type="component" value="Unassembled WGS sequence"/>
</dbReference>
<proteinExistence type="predicted"/>
<keyword evidence="1" id="KW-0732">Signal</keyword>
<feature type="signal peptide" evidence="1">
    <location>
        <begin position="1"/>
        <end position="23"/>
    </location>
</feature>
<dbReference type="SUPFAM" id="SSF57362">
    <property type="entry name" value="BPTI-like"/>
    <property type="match status" value="1"/>
</dbReference>
<evidence type="ECO:0000256" key="1">
    <source>
        <dbReference type="SAM" id="SignalP"/>
    </source>
</evidence>
<dbReference type="AlphaFoldDB" id="A0A8B6BTU9"/>
<dbReference type="EMBL" id="UYJE01000722">
    <property type="protein sequence ID" value="VDH95745.1"/>
    <property type="molecule type" value="Genomic_DNA"/>
</dbReference>
<keyword evidence="3" id="KW-1185">Reference proteome</keyword>
<evidence type="ECO:0008006" key="4">
    <source>
        <dbReference type="Google" id="ProtNLM"/>
    </source>
</evidence>
<dbReference type="InterPro" id="IPR036880">
    <property type="entry name" value="Kunitz_BPTI_sf"/>
</dbReference>
<accession>A0A8B6BTU9</accession>
<reference evidence="2" key="1">
    <citation type="submission" date="2018-11" db="EMBL/GenBank/DDBJ databases">
        <authorList>
            <person name="Alioto T."/>
            <person name="Alioto T."/>
        </authorList>
    </citation>
    <scope>NUCLEOTIDE SEQUENCE</scope>
</reference>
<organism evidence="2 3">
    <name type="scientific">Mytilus galloprovincialis</name>
    <name type="common">Mediterranean mussel</name>
    <dbReference type="NCBI Taxonomy" id="29158"/>
    <lineage>
        <taxon>Eukaryota</taxon>
        <taxon>Metazoa</taxon>
        <taxon>Spiralia</taxon>
        <taxon>Lophotrochozoa</taxon>
        <taxon>Mollusca</taxon>
        <taxon>Bivalvia</taxon>
        <taxon>Autobranchia</taxon>
        <taxon>Pteriomorphia</taxon>
        <taxon>Mytilida</taxon>
        <taxon>Mytiloidea</taxon>
        <taxon>Mytilidae</taxon>
        <taxon>Mytilinae</taxon>
        <taxon>Mytilus</taxon>
    </lineage>
</organism>
<dbReference type="GO" id="GO:0004867">
    <property type="term" value="F:serine-type endopeptidase inhibitor activity"/>
    <property type="evidence" value="ECO:0007669"/>
    <property type="project" value="InterPro"/>
</dbReference>
<sequence>MDAIQFVLGIYSLTLLIRGCVSSLVIDIRPKTGIWDTAESPCAKKCKYGYEADVEGNTMCQCLDPCAHIYCPFEGTKCVVRRTDQFCVHGQCKYEATCRTVSNPRRKKLQKLNRYRLNKYKNEVYYELQRDSSDTSVTNLCSRQPSINSRYSCDRKQKGYYYDGLKDACVRFKGCHQTGDFFGRRKDCKRACMKKDNFTELHNLKIRNKVCTLTPPDNSQCTRQRRVWYFDSRKGRCETVLRREVNVKILVIEENQRNSKENRELDLIHELHEGVTIHDIDHCPDLMSHKPKCTFEMYDDERHHGGI</sequence>
<feature type="chain" id="PRO_5032711392" description="BPTI/Kunitz inhibitor domain-containing protein" evidence="1">
    <location>
        <begin position="24"/>
        <end position="307"/>
    </location>
</feature>